<comment type="caution">
    <text evidence="2">The sequence shown here is derived from an EMBL/GenBank/DDBJ whole genome shotgun (WGS) entry which is preliminary data.</text>
</comment>
<organism evidence="2 3">
    <name type="scientific">Didymosphaeria variabile</name>
    <dbReference type="NCBI Taxonomy" id="1932322"/>
    <lineage>
        <taxon>Eukaryota</taxon>
        <taxon>Fungi</taxon>
        <taxon>Dikarya</taxon>
        <taxon>Ascomycota</taxon>
        <taxon>Pezizomycotina</taxon>
        <taxon>Dothideomycetes</taxon>
        <taxon>Pleosporomycetidae</taxon>
        <taxon>Pleosporales</taxon>
        <taxon>Massarineae</taxon>
        <taxon>Didymosphaeriaceae</taxon>
        <taxon>Didymosphaeria</taxon>
    </lineage>
</organism>
<feature type="compositionally biased region" description="Basic and acidic residues" evidence="1">
    <location>
        <begin position="1"/>
        <end position="12"/>
    </location>
</feature>
<evidence type="ECO:0000313" key="3">
    <source>
        <dbReference type="Proteomes" id="UP001140513"/>
    </source>
</evidence>
<gene>
    <name evidence="2" type="ORF">N0V89_009960</name>
</gene>
<feature type="region of interest" description="Disordered" evidence="1">
    <location>
        <begin position="106"/>
        <end position="132"/>
    </location>
</feature>
<dbReference type="OrthoDB" id="10678963at2759"/>
<dbReference type="Proteomes" id="UP001140513">
    <property type="component" value="Unassembled WGS sequence"/>
</dbReference>
<protein>
    <submittedName>
        <fullName evidence="2">Uncharacterized protein</fullName>
    </submittedName>
</protein>
<dbReference type="EMBL" id="JAPEUX010000007">
    <property type="protein sequence ID" value="KAJ4348582.1"/>
    <property type="molecule type" value="Genomic_DNA"/>
</dbReference>
<evidence type="ECO:0000256" key="1">
    <source>
        <dbReference type="SAM" id="MobiDB-lite"/>
    </source>
</evidence>
<feature type="region of interest" description="Disordered" evidence="1">
    <location>
        <begin position="382"/>
        <end position="460"/>
    </location>
</feature>
<feature type="compositionally biased region" description="Polar residues" evidence="1">
    <location>
        <begin position="382"/>
        <end position="394"/>
    </location>
</feature>
<sequence>MSDRPLHQHKGSDTTPEAHSPPLKPASDQGFRHPLPGTDSMSKFEAGVKTAATSTGLVDRGIDPIDEPQLSNPSSTFVREDWNSRYQPHIHNGFADSLAQLFTHTKEPQRDKTLRSSVSKRSAPLDEPEARNTRARISEAPANNTIIAGYEGPRVSAGFDLEAADRPPSTEKSQNRGKRVETGKIPAIITTAPVTHGGRRVMDLLFHDDPAEFVATEKFLQARKEVIGGRSLIWQMSHLPDDIGPDGPERWVPPFDVTQDSWQERPRAGNGGADNATAPVTQDPRGSTVLDSRATLLLKNFHSYQENFGDIRPRNSVVSKYRARGDKIGDKGSDDDMTLAHHTSVGAAAAARRAAGGSVLISKASYGGSHPGKHVFSAIKTAQPTKITKRTSPTEQPPSLLAPQNNDVESGPKRPASVSDVPITSRTKKNDSPSGTNDATSASGPNSITKERKKHPTYEENQAMLTAYLNNWSYLRMGEDASSRHDYDQTKQHFMYLIRKGRVGPRYEREDGGRRWVTLEWMREFKVPGDWEERDGKAWAARGLLLKK</sequence>
<feature type="compositionally biased region" description="Polar residues" evidence="1">
    <location>
        <begin position="432"/>
        <end position="448"/>
    </location>
</feature>
<evidence type="ECO:0000313" key="2">
    <source>
        <dbReference type="EMBL" id="KAJ4348582.1"/>
    </source>
</evidence>
<feature type="region of interest" description="Disordered" evidence="1">
    <location>
        <begin position="1"/>
        <end position="75"/>
    </location>
</feature>
<dbReference type="AlphaFoldDB" id="A0A9W9C730"/>
<feature type="region of interest" description="Disordered" evidence="1">
    <location>
        <begin position="261"/>
        <end position="287"/>
    </location>
</feature>
<proteinExistence type="predicted"/>
<keyword evidence="3" id="KW-1185">Reference proteome</keyword>
<accession>A0A9W9C730</accession>
<dbReference type="RefSeq" id="XP_056067970.1">
    <property type="nucleotide sequence ID" value="XM_056218705.1"/>
</dbReference>
<dbReference type="GeneID" id="80913490"/>
<reference evidence="2" key="1">
    <citation type="submission" date="2022-10" db="EMBL/GenBank/DDBJ databases">
        <title>Tapping the CABI collections for fungal endophytes: first genome assemblies for Collariella, Neodidymelliopsis, Ascochyta clinopodiicola, Didymella pomorum, Didymosphaeria variabile, Neocosmospora piperis and Neocucurbitaria cava.</title>
        <authorList>
            <person name="Hill R."/>
        </authorList>
    </citation>
    <scope>NUCLEOTIDE SEQUENCE</scope>
    <source>
        <strain evidence="2">IMI 356815</strain>
    </source>
</reference>
<name>A0A9W9C730_9PLEO</name>